<evidence type="ECO:0000313" key="1">
    <source>
        <dbReference type="EMBL" id="QAZ68620.1"/>
    </source>
</evidence>
<sequence length="126" mass="14416">MGAKNGTTTEIQEKASKKKIESKYDPKTLRVLIKEGLDAATIMERMQIKHRQTLKQYILKLISTDRVLYEVKGLYLKDSKRPKVNQFGFLKVNLKAHDLGDLEVNEGDEFTIEVIDGKIILTKILP</sequence>
<dbReference type="Proteomes" id="UP000293296">
    <property type="component" value="Chromosome"/>
</dbReference>
<dbReference type="KEGG" id="dcb:C3Y92_15835"/>
<reference evidence="1 2" key="1">
    <citation type="submission" date="2018-02" db="EMBL/GenBank/DDBJ databases">
        <title>Genome sequence of Desulfovibrio carbinolicus DSM 3852.</title>
        <authorList>
            <person name="Wilbanks E."/>
            <person name="Skennerton C.T."/>
            <person name="Orphan V.J."/>
        </authorList>
    </citation>
    <scope>NUCLEOTIDE SEQUENCE [LARGE SCALE GENOMIC DNA]</scope>
    <source>
        <strain evidence="1 2">DSM 3852</strain>
    </source>
</reference>
<organism evidence="1 2">
    <name type="scientific">Solidesulfovibrio carbinolicus</name>
    <dbReference type="NCBI Taxonomy" id="296842"/>
    <lineage>
        <taxon>Bacteria</taxon>
        <taxon>Pseudomonadati</taxon>
        <taxon>Thermodesulfobacteriota</taxon>
        <taxon>Desulfovibrionia</taxon>
        <taxon>Desulfovibrionales</taxon>
        <taxon>Desulfovibrionaceae</taxon>
        <taxon>Solidesulfovibrio</taxon>
    </lineage>
</organism>
<dbReference type="OrthoDB" id="5455866at2"/>
<dbReference type="RefSeq" id="WP_129354225.1">
    <property type="nucleotide sequence ID" value="NZ_CP026538.1"/>
</dbReference>
<proteinExistence type="predicted"/>
<name>A0A4P6HQZ4_9BACT</name>
<dbReference type="EMBL" id="CP026538">
    <property type="protein sequence ID" value="QAZ68620.1"/>
    <property type="molecule type" value="Genomic_DNA"/>
</dbReference>
<accession>A0A4P6HQZ4</accession>
<keyword evidence="2" id="KW-1185">Reference proteome</keyword>
<protein>
    <submittedName>
        <fullName evidence="1">Uncharacterized protein</fullName>
    </submittedName>
</protein>
<dbReference type="AlphaFoldDB" id="A0A4P6HQZ4"/>
<gene>
    <name evidence="1" type="ORF">C3Y92_15835</name>
</gene>
<evidence type="ECO:0000313" key="2">
    <source>
        <dbReference type="Proteomes" id="UP000293296"/>
    </source>
</evidence>